<name>A0A2A9ME17_BESBE</name>
<evidence type="ECO:0000256" key="2">
    <source>
        <dbReference type="ARBA" id="ARBA00022980"/>
    </source>
</evidence>
<dbReference type="KEGG" id="bbes:BESB_070650"/>
<reference evidence="5 6" key="1">
    <citation type="submission" date="2017-09" db="EMBL/GenBank/DDBJ databases">
        <title>Genome sequencing of Besnoitia besnoiti strain Bb-Ger1.</title>
        <authorList>
            <person name="Schares G."/>
            <person name="Venepally P."/>
            <person name="Lorenzi H.A."/>
        </authorList>
    </citation>
    <scope>NUCLEOTIDE SEQUENCE [LARGE SCALE GENOMIC DNA]</scope>
    <source>
        <strain evidence="5 6">Bb-Ger1</strain>
    </source>
</reference>
<dbReference type="SUPFAM" id="SSF52166">
    <property type="entry name" value="Ribosomal protein L4"/>
    <property type="match status" value="1"/>
</dbReference>
<evidence type="ECO:0000256" key="3">
    <source>
        <dbReference type="ARBA" id="ARBA00023274"/>
    </source>
</evidence>
<dbReference type="OrthoDB" id="10259785at2759"/>
<dbReference type="AlphaFoldDB" id="A0A2A9ME17"/>
<keyword evidence="6" id="KW-1185">Reference proteome</keyword>
<dbReference type="STRING" id="94643.A0A2A9ME17"/>
<dbReference type="RefSeq" id="XP_029217922.1">
    <property type="nucleotide sequence ID" value="XM_029365438.1"/>
</dbReference>
<dbReference type="VEuPathDB" id="ToxoDB:BESB_070650"/>
<feature type="domain" description="Large ribosomal subunit protein uL4 C-terminal" evidence="4">
    <location>
        <begin position="278"/>
        <end position="350"/>
    </location>
</feature>
<gene>
    <name evidence="5" type="ORF">BESB_070650</name>
</gene>
<dbReference type="GO" id="GO:1990904">
    <property type="term" value="C:ribonucleoprotein complex"/>
    <property type="evidence" value="ECO:0007669"/>
    <property type="project" value="UniProtKB-KW"/>
</dbReference>
<dbReference type="GO" id="GO:0003735">
    <property type="term" value="F:structural constituent of ribosome"/>
    <property type="evidence" value="ECO:0007669"/>
    <property type="project" value="InterPro"/>
</dbReference>
<dbReference type="InterPro" id="IPR025755">
    <property type="entry name" value="Ribos_uL4_C_dom"/>
</dbReference>
<dbReference type="Pfam" id="PF00573">
    <property type="entry name" value="Ribosomal_L4"/>
    <property type="match status" value="1"/>
</dbReference>
<accession>A0A2A9ME17</accession>
<dbReference type="PROSITE" id="PS00939">
    <property type="entry name" value="RIBOSOMAL_L1E"/>
    <property type="match status" value="1"/>
</dbReference>
<dbReference type="GeneID" id="40311991"/>
<dbReference type="Pfam" id="PF14374">
    <property type="entry name" value="Ribos_L4_asso_C"/>
    <property type="match status" value="1"/>
</dbReference>
<proteinExistence type="inferred from homology"/>
<dbReference type="InterPro" id="IPR023574">
    <property type="entry name" value="Ribosomal_uL4_dom_sf"/>
</dbReference>
<evidence type="ECO:0000256" key="1">
    <source>
        <dbReference type="ARBA" id="ARBA00010528"/>
    </source>
</evidence>
<dbReference type="InterPro" id="IPR013000">
    <property type="entry name" value="Ribosomal_uL4_euk/arc_CS"/>
</dbReference>
<sequence length="416" mass="45613">MATARPLVSVYKTEDGTCSGTSLLPSVFLAPLRPDLVRFVHTNMAKNQRQPYGVSPNAGYQTSAESWGTGRAVARIPRVPGGGTHRAGQAAFGNMCRGGGMFAPNKTWRRWHRKVNVTQKRHAVASALAATGLPALVMARGHRIEQVPELPLVVSEKLESVSKTREAVKILKTLGCEAELERVRLSAKKLRAGKGKMRGRRTHSRRGPLVIYAEDNGVTRAFRNIPGVDLCHVESLNLLQLAPGGSLGRFCLFTAGAFKRLQLLFGRHTGTGTSQLKKGYHLPRALMTNADLSRLINSEEIQSVVRPARKMPQKLRSQKKNLLTNHAVRCRVNPAARNLRILARLAQTEGTKQRELVLRKKKATAEEHKKHAKAARMFAAEIRQAFSDKMAAELEAAARRKAEEAGAVAQASACEV</sequence>
<keyword evidence="2 5" id="KW-0689">Ribosomal protein</keyword>
<evidence type="ECO:0000259" key="4">
    <source>
        <dbReference type="Pfam" id="PF14374"/>
    </source>
</evidence>
<comment type="caution">
    <text evidence="5">The sequence shown here is derived from an EMBL/GenBank/DDBJ whole genome shotgun (WGS) entry which is preliminary data.</text>
</comment>
<dbReference type="FunFam" id="3.40.1370.10:FF:000002">
    <property type="entry name" value="60S ribosomal protein L4"/>
    <property type="match status" value="1"/>
</dbReference>
<dbReference type="Proteomes" id="UP000224006">
    <property type="component" value="Unassembled WGS sequence"/>
</dbReference>
<dbReference type="InterPro" id="IPR002136">
    <property type="entry name" value="Ribosomal_uL4"/>
</dbReference>
<comment type="similarity">
    <text evidence="1">Belongs to the universal ribosomal protein uL4 family.</text>
</comment>
<dbReference type="GO" id="GO:0006412">
    <property type="term" value="P:translation"/>
    <property type="evidence" value="ECO:0007669"/>
    <property type="project" value="InterPro"/>
</dbReference>
<organism evidence="5 6">
    <name type="scientific">Besnoitia besnoiti</name>
    <name type="common">Apicomplexan protozoan</name>
    <dbReference type="NCBI Taxonomy" id="94643"/>
    <lineage>
        <taxon>Eukaryota</taxon>
        <taxon>Sar</taxon>
        <taxon>Alveolata</taxon>
        <taxon>Apicomplexa</taxon>
        <taxon>Conoidasida</taxon>
        <taxon>Coccidia</taxon>
        <taxon>Eucoccidiorida</taxon>
        <taxon>Eimeriorina</taxon>
        <taxon>Sarcocystidae</taxon>
        <taxon>Besnoitia</taxon>
    </lineage>
</organism>
<keyword evidence="3" id="KW-0687">Ribonucleoprotein</keyword>
<dbReference type="PANTHER" id="PTHR19431">
    <property type="entry name" value="60S RIBOSOMAL PROTEIN L4"/>
    <property type="match status" value="1"/>
</dbReference>
<dbReference type="GO" id="GO:0005840">
    <property type="term" value="C:ribosome"/>
    <property type="evidence" value="ECO:0007669"/>
    <property type="project" value="UniProtKB-KW"/>
</dbReference>
<dbReference type="EMBL" id="NWUJ01000007">
    <property type="protein sequence ID" value="PFH33913.1"/>
    <property type="molecule type" value="Genomic_DNA"/>
</dbReference>
<evidence type="ECO:0000313" key="5">
    <source>
        <dbReference type="EMBL" id="PFH33913.1"/>
    </source>
</evidence>
<evidence type="ECO:0000313" key="6">
    <source>
        <dbReference type="Proteomes" id="UP000224006"/>
    </source>
</evidence>
<protein>
    <submittedName>
        <fullName evidence="5">Ribosomal protein RPL4</fullName>
    </submittedName>
</protein>
<dbReference type="Gene3D" id="3.40.1370.10">
    <property type="match status" value="1"/>
</dbReference>
<dbReference type="InterPro" id="IPR045240">
    <property type="entry name" value="Ribosomal_uL4_euk/arch"/>
</dbReference>